<gene>
    <name evidence="2" type="ORF">SCUD_LOCUS13305</name>
</gene>
<dbReference type="WBParaSite" id="SCUD_0001330801-mRNA-1">
    <property type="protein sequence ID" value="SCUD_0001330801-mRNA-1"/>
    <property type="gene ID" value="SCUD_0001330801"/>
</dbReference>
<organism evidence="4">
    <name type="scientific">Schistosoma curassoni</name>
    <dbReference type="NCBI Taxonomy" id="6186"/>
    <lineage>
        <taxon>Eukaryota</taxon>
        <taxon>Metazoa</taxon>
        <taxon>Spiralia</taxon>
        <taxon>Lophotrochozoa</taxon>
        <taxon>Platyhelminthes</taxon>
        <taxon>Trematoda</taxon>
        <taxon>Digenea</taxon>
        <taxon>Strigeidida</taxon>
        <taxon>Schistosomatoidea</taxon>
        <taxon>Schistosomatidae</taxon>
        <taxon>Schistosoma</taxon>
    </lineage>
</organism>
<keyword evidence="3" id="KW-1185">Reference proteome</keyword>
<evidence type="ECO:0000313" key="2">
    <source>
        <dbReference type="EMBL" id="VDP52160.1"/>
    </source>
</evidence>
<evidence type="ECO:0000313" key="4">
    <source>
        <dbReference type="WBParaSite" id="SCUD_0001330801-mRNA-1"/>
    </source>
</evidence>
<accession>A0A183KE62</accession>
<keyword evidence="1" id="KW-0472">Membrane</keyword>
<reference evidence="4" key="1">
    <citation type="submission" date="2016-06" db="UniProtKB">
        <authorList>
            <consortium name="WormBaseParasite"/>
        </authorList>
    </citation>
    <scope>IDENTIFICATION</scope>
</reference>
<reference evidence="2 3" key="2">
    <citation type="submission" date="2018-11" db="EMBL/GenBank/DDBJ databases">
        <authorList>
            <consortium name="Pathogen Informatics"/>
        </authorList>
    </citation>
    <scope>NUCLEOTIDE SEQUENCE [LARGE SCALE GENOMIC DNA]</scope>
    <source>
        <strain evidence="2">Dakar</strain>
        <strain evidence="3">Dakar, Senegal</strain>
    </source>
</reference>
<protein>
    <submittedName>
        <fullName evidence="4">Orfan</fullName>
    </submittedName>
</protein>
<feature type="transmembrane region" description="Helical" evidence="1">
    <location>
        <begin position="20"/>
        <end position="49"/>
    </location>
</feature>
<dbReference type="EMBL" id="UZAK01035772">
    <property type="protein sequence ID" value="VDP52160.1"/>
    <property type="molecule type" value="Genomic_DNA"/>
</dbReference>
<name>A0A183KE62_9TREM</name>
<proteinExistence type="predicted"/>
<keyword evidence="1" id="KW-0812">Transmembrane</keyword>
<sequence length="171" mass="19868">MLSIILEEIDRLDTAVCIVYHIAVLLLPVRLTMILICLLIFICLCYRIIDYFNRHEMMKSLFVYNKFPLSKQSSYKNINDNGNNKLLSLMHKEEQNISDWFTITLCNLNPIRGSALFTVENGSEIYDRIIKIRQNEIDFTGITKIVNNNNALVSKALLKRTGHKLNEMLKL</sequence>
<keyword evidence="1" id="KW-1133">Transmembrane helix</keyword>
<dbReference type="AlphaFoldDB" id="A0A183KE62"/>
<dbReference type="STRING" id="6186.A0A183KE62"/>
<evidence type="ECO:0000313" key="3">
    <source>
        <dbReference type="Proteomes" id="UP000279833"/>
    </source>
</evidence>
<dbReference type="Proteomes" id="UP000279833">
    <property type="component" value="Unassembled WGS sequence"/>
</dbReference>
<evidence type="ECO:0000256" key="1">
    <source>
        <dbReference type="SAM" id="Phobius"/>
    </source>
</evidence>